<keyword evidence="3" id="KW-1185">Reference proteome</keyword>
<organism evidence="2 3">
    <name type="scientific">Mycetomoellerius zeteki</name>
    <dbReference type="NCBI Taxonomy" id="64791"/>
    <lineage>
        <taxon>Eukaryota</taxon>
        <taxon>Metazoa</taxon>
        <taxon>Ecdysozoa</taxon>
        <taxon>Arthropoda</taxon>
        <taxon>Hexapoda</taxon>
        <taxon>Insecta</taxon>
        <taxon>Pterygota</taxon>
        <taxon>Neoptera</taxon>
        <taxon>Endopterygota</taxon>
        <taxon>Hymenoptera</taxon>
        <taxon>Apocrita</taxon>
        <taxon>Aculeata</taxon>
        <taxon>Formicoidea</taxon>
        <taxon>Formicidae</taxon>
        <taxon>Myrmicinae</taxon>
        <taxon>Mycetomoellerius</taxon>
    </lineage>
</organism>
<dbReference type="InterPro" id="IPR008906">
    <property type="entry name" value="HATC_C_dom"/>
</dbReference>
<dbReference type="GO" id="GO:0046983">
    <property type="term" value="F:protein dimerization activity"/>
    <property type="evidence" value="ECO:0007669"/>
    <property type="project" value="InterPro"/>
</dbReference>
<evidence type="ECO:0000259" key="1">
    <source>
        <dbReference type="Pfam" id="PF05699"/>
    </source>
</evidence>
<dbReference type="InterPro" id="IPR012337">
    <property type="entry name" value="RNaseH-like_sf"/>
</dbReference>
<name>A0A151WGC1_9HYME</name>
<gene>
    <name evidence="2" type="ORF">ALC60_14116</name>
</gene>
<proteinExistence type="predicted"/>
<dbReference type="Proteomes" id="UP000075809">
    <property type="component" value="Unassembled WGS sequence"/>
</dbReference>
<evidence type="ECO:0000313" key="3">
    <source>
        <dbReference type="Proteomes" id="UP000075809"/>
    </source>
</evidence>
<dbReference type="SUPFAM" id="SSF53098">
    <property type="entry name" value="Ribonuclease H-like"/>
    <property type="match status" value="1"/>
</dbReference>
<dbReference type="Pfam" id="PF05699">
    <property type="entry name" value="Dimer_Tnp_hAT"/>
    <property type="match status" value="1"/>
</dbReference>
<dbReference type="EMBL" id="KQ983182">
    <property type="protein sequence ID" value="KYQ46874.1"/>
    <property type="molecule type" value="Genomic_DNA"/>
</dbReference>
<evidence type="ECO:0000313" key="2">
    <source>
        <dbReference type="EMBL" id="KYQ46874.1"/>
    </source>
</evidence>
<feature type="domain" description="HAT C-terminal dimerisation" evidence="1">
    <location>
        <begin position="100"/>
        <end position="153"/>
    </location>
</feature>
<protein>
    <recommendedName>
        <fullName evidence="1">HAT C-terminal dimerisation domain-containing protein</fullName>
    </recommendedName>
</protein>
<dbReference type="PANTHER" id="PTHR45749:SF37">
    <property type="entry name" value="OS05G0311600 PROTEIN"/>
    <property type="match status" value="1"/>
</dbReference>
<reference evidence="2 3" key="1">
    <citation type="submission" date="2015-09" db="EMBL/GenBank/DDBJ databases">
        <title>Trachymyrmex zeteki WGS genome.</title>
        <authorList>
            <person name="Nygaard S."/>
            <person name="Hu H."/>
            <person name="Boomsma J."/>
            <person name="Zhang G."/>
        </authorList>
    </citation>
    <scope>NUCLEOTIDE SEQUENCE [LARGE SCALE GENOMIC DNA]</scope>
    <source>
        <strain evidence="2">Tzet28-1</strain>
        <tissue evidence="2">Whole body</tissue>
    </source>
</reference>
<dbReference type="STRING" id="64791.A0A151WGC1"/>
<dbReference type="AlphaFoldDB" id="A0A151WGC1"/>
<accession>A0A151WGC1</accession>
<sequence>MNYLSAKIIKYNSSATSSKLKEELVSFATNWEKLKLTLEDTYKINYNPDLDDTYNIDNSDYVEVHDAEICSMEKGKNTCKSCKNCARCCYVIILKYNMFQGAYSVLATAYQYLLTLPISQVECERSFSILKYIKNRLRSQLTDNRMESFMIMNIEKSILNEIDNHEVINSLAVQSTLLKKSTDGTRLLAML</sequence>
<dbReference type="PANTHER" id="PTHR45749">
    <property type="match status" value="1"/>
</dbReference>